<dbReference type="InterPro" id="IPR005829">
    <property type="entry name" value="Sugar_transporter_CS"/>
</dbReference>
<feature type="transmembrane region" description="Helical" evidence="7">
    <location>
        <begin position="91"/>
        <end position="112"/>
    </location>
</feature>
<feature type="transmembrane region" description="Helical" evidence="7">
    <location>
        <begin position="324"/>
        <end position="344"/>
    </location>
</feature>
<feature type="transmembrane region" description="Helical" evidence="7">
    <location>
        <begin position="196"/>
        <end position="216"/>
    </location>
</feature>
<evidence type="ECO:0000256" key="7">
    <source>
        <dbReference type="SAM" id="Phobius"/>
    </source>
</evidence>
<dbReference type="EMBL" id="WHJE01000024">
    <property type="protein sequence ID" value="KAE8764710.1"/>
    <property type="molecule type" value="Genomic_DNA"/>
</dbReference>
<keyword evidence="5 7" id="KW-1133">Transmembrane helix</keyword>
<accession>A0A7J5UR73</accession>
<dbReference type="CDD" id="cd17369">
    <property type="entry name" value="MFS_ShiA_like"/>
    <property type="match status" value="1"/>
</dbReference>
<dbReference type="InterPro" id="IPR036259">
    <property type="entry name" value="MFS_trans_sf"/>
</dbReference>
<feature type="transmembrane region" description="Helical" evidence="7">
    <location>
        <begin position="455"/>
        <end position="474"/>
    </location>
</feature>
<keyword evidence="6 7" id="KW-0472">Membrane</keyword>
<gene>
    <name evidence="9" type="ORF">GB883_07405</name>
</gene>
<dbReference type="AlphaFoldDB" id="A0A7J5UR73"/>
<evidence type="ECO:0000256" key="5">
    <source>
        <dbReference type="ARBA" id="ARBA00022989"/>
    </source>
</evidence>
<feature type="transmembrane region" description="Helical" evidence="7">
    <location>
        <begin position="389"/>
        <end position="409"/>
    </location>
</feature>
<feature type="transmembrane region" description="Helical" evidence="7">
    <location>
        <begin position="291"/>
        <end position="312"/>
    </location>
</feature>
<feature type="transmembrane region" description="Helical" evidence="7">
    <location>
        <begin position="236"/>
        <end position="253"/>
    </location>
</feature>
<dbReference type="SUPFAM" id="SSF103473">
    <property type="entry name" value="MFS general substrate transporter"/>
    <property type="match status" value="1"/>
</dbReference>
<dbReference type="InterPro" id="IPR011701">
    <property type="entry name" value="MFS"/>
</dbReference>
<evidence type="ECO:0000256" key="1">
    <source>
        <dbReference type="ARBA" id="ARBA00004651"/>
    </source>
</evidence>
<protein>
    <submittedName>
        <fullName evidence="9">MFS transporter</fullName>
    </submittedName>
</protein>
<feature type="transmembrane region" description="Helical" evidence="7">
    <location>
        <begin position="356"/>
        <end position="377"/>
    </location>
</feature>
<feature type="domain" description="Major facilitator superfamily (MFS) profile" evidence="8">
    <location>
        <begin position="51"/>
        <end position="481"/>
    </location>
</feature>
<feature type="transmembrane region" description="Helical" evidence="7">
    <location>
        <begin position="148"/>
        <end position="167"/>
    </location>
</feature>
<feature type="transmembrane region" description="Helical" evidence="7">
    <location>
        <begin position="124"/>
        <end position="142"/>
    </location>
</feature>
<keyword evidence="3" id="KW-1003">Cell membrane</keyword>
<evidence type="ECO:0000256" key="2">
    <source>
        <dbReference type="ARBA" id="ARBA00022448"/>
    </source>
</evidence>
<evidence type="ECO:0000259" key="8">
    <source>
        <dbReference type="PROSITE" id="PS50850"/>
    </source>
</evidence>
<evidence type="ECO:0000313" key="10">
    <source>
        <dbReference type="Proteomes" id="UP000451860"/>
    </source>
</evidence>
<evidence type="ECO:0000256" key="6">
    <source>
        <dbReference type="ARBA" id="ARBA00023136"/>
    </source>
</evidence>
<evidence type="ECO:0000256" key="4">
    <source>
        <dbReference type="ARBA" id="ARBA00022692"/>
    </source>
</evidence>
<reference evidence="9 10" key="1">
    <citation type="submission" date="2019-10" db="EMBL/GenBank/DDBJ databases">
        <title>Georgenia wutianyii sp. nov. and Georgenia yuyongxinii sp. nov. isolated from plateau pika (Ochotona curzoniae) in the Qinghai-Tibet plateau of China.</title>
        <authorList>
            <person name="Tian Z."/>
        </authorList>
    </citation>
    <scope>NUCLEOTIDE SEQUENCE [LARGE SCALE GENOMIC DNA]</scope>
    <source>
        <strain evidence="9 10">DSM 21501</strain>
    </source>
</reference>
<keyword evidence="4 7" id="KW-0812">Transmembrane</keyword>
<name>A0A7J5UR73_9MICO</name>
<feature type="transmembrane region" description="Helical" evidence="7">
    <location>
        <begin position="429"/>
        <end position="449"/>
    </location>
</feature>
<evidence type="ECO:0000313" key="9">
    <source>
        <dbReference type="EMBL" id="KAE8764710.1"/>
    </source>
</evidence>
<keyword evidence="2" id="KW-0813">Transport</keyword>
<organism evidence="9 10">
    <name type="scientific">Georgenia thermotolerans</name>
    <dbReference type="NCBI Taxonomy" id="527326"/>
    <lineage>
        <taxon>Bacteria</taxon>
        <taxon>Bacillati</taxon>
        <taxon>Actinomycetota</taxon>
        <taxon>Actinomycetes</taxon>
        <taxon>Micrococcales</taxon>
        <taxon>Bogoriellaceae</taxon>
        <taxon>Georgenia</taxon>
    </lineage>
</organism>
<evidence type="ECO:0000256" key="3">
    <source>
        <dbReference type="ARBA" id="ARBA00022475"/>
    </source>
</evidence>
<dbReference type="Gene3D" id="1.20.1250.20">
    <property type="entry name" value="MFS general substrate transporter like domains"/>
    <property type="match status" value="1"/>
</dbReference>
<keyword evidence="10" id="KW-1185">Reference proteome</keyword>
<dbReference type="PANTHER" id="PTHR43045">
    <property type="entry name" value="SHIKIMATE TRANSPORTER"/>
    <property type="match status" value="1"/>
</dbReference>
<dbReference type="GO" id="GO:0005886">
    <property type="term" value="C:plasma membrane"/>
    <property type="evidence" value="ECO:0007669"/>
    <property type="project" value="UniProtKB-SubCell"/>
</dbReference>
<sequence>MRVRGPTWWADRGSLFRFHFRSEETSLVSTTTREADEAATGTGTHVPRSRIIFASLVGTSIEFYDFYVYATAAISVFPLLFFPAADASGALLASLATFGVAFIARPVGSVVFGHFGDRLGRKATLLGSLLTMGIATVLIGLLPTYHQIGLWAPAMLAIMRFCQGLGLGGEWSGAALLATETAEKGKRARAAMWPQLGAPIGFLFANGFFLLLTIWMGHDSTDPQHDGTFLTWGWRVPFLASAVIVALGVYVRVKLEETPVFARAVARGEKVKTPLKAVLQTSWRQLIQGTFIMLATYTLFYLFTTWILSYAIGATENGMLGIGYRQFLVLQLIAILFFAAMTPVSGALADRFGRKPFLIVVTALILLFGFTFNAFLAPETMGTGDGANLGLMLVFLIIGMTLMGLTFGVQSAILPELFPTNVRYTGSAIAYNFSSILGAAVAPFVAAWLVQNYGVAWVGVYLASMALLTLLSLFSTKETRDLDLDTLSDAPEAERVTA</sequence>
<proteinExistence type="predicted"/>
<dbReference type="InterPro" id="IPR020846">
    <property type="entry name" value="MFS_dom"/>
</dbReference>
<dbReference type="GO" id="GO:0022857">
    <property type="term" value="F:transmembrane transporter activity"/>
    <property type="evidence" value="ECO:0007669"/>
    <property type="project" value="InterPro"/>
</dbReference>
<dbReference type="Proteomes" id="UP000451860">
    <property type="component" value="Unassembled WGS sequence"/>
</dbReference>
<dbReference type="PROSITE" id="PS50850">
    <property type="entry name" value="MFS"/>
    <property type="match status" value="1"/>
</dbReference>
<dbReference type="OrthoDB" id="8953821at2"/>
<dbReference type="PROSITE" id="PS00216">
    <property type="entry name" value="SUGAR_TRANSPORT_1"/>
    <property type="match status" value="1"/>
</dbReference>
<dbReference type="PANTHER" id="PTHR43045:SF2">
    <property type="entry name" value="INNER MEMBRANE METABOLITE TRANSPORT PROTEIN YHJE"/>
    <property type="match status" value="1"/>
</dbReference>
<comment type="subcellular location">
    <subcellularLocation>
        <location evidence="1">Cell membrane</location>
        <topology evidence="1">Multi-pass membrane protein</topology>
    </subcellularLocation>
</comment>
<comment type="caution">
    <text evidence="9">The sequence shown here is derived from an EMBL/GenBank/DDBJ whole genome shotgun (WGS) entry which is preliminary data.</text>
</comment>
<feature type="transmembrane region" description="Helical" evidence="7">
    <location>
        <begin position="66"/>
        <end position="85"/>
    </location>
</feature>
<dbReference type="Pfam" id="PF07690">
    <property type="entry name" value="MFS_1"/>
    <property type="match status" value="1"/>
</dbReference>